<keyword evidence="10" id="KW-1185">Reference proteome</keyword>
<dbReference type="EC" id="3.4.-.-" evidence="8"/>
<evidence type="ECO:0000256" key="8">
    <source>
        <dbReference type="RuleBase" id="RU364100"/>
    </source>
</evidence>
<dbReference type="InterPro" id="IPR003738">
    <property type="entry name" value="SRAP"/>
</dbReference>
<keyword evidence="5" id="KW-0190">Covalent protein-DNA linkage</keyword>
<dbReference type="Proteomes" id="UP000460751">
    <property type="component" value="Unassembled WGS sequence"/>
</dbReference>
<reference evidence="9 10" key="1">
    <citation type="submission" date="2019-11" db="EMBL/GenBank/DDBJ databases">
        <title>Genome sequences of 17 halophilic strains isolated from different environments.</title>
        <authorList>
            <person name="Furrow R.E."/>
        </authorList>
    </citation>
    <scope>NUCLEOTIDE SEQUENCE [LARGE SCALE GENOMIC DNA]</scope>
    <source>
        <strain evidence="9 10">22507_15_FS</strain>
    </source>
</reference>
<evidence type="ECO:0000256" key="4">
    <source>
        <dbReference type="ARBA" id="ARBA00022801"/>
    </source>
</evidence>
<evidence type="ECO:0000256" key="3">
    <source>
        <dbReference type="ARBA" id="ARBA00022763"/>
    </source>
</evidence>
<evidence type="ECO:0000256" key="6">
    <source>
        <dbReference type="ARBA" id="ARBA00023125"/>
    </source>
</evidence>
<dbReference type="EMBL" id="WMEX01000006">
    <property type="protein sequence ID" value="MYL27569.1"/>
    <property type="molecule type" value="Genomic_DNA"/>
</dbReference>
<keyword evidence="6" id="KW-0238">DNA-binding</keyword>
<name>A0A9X5B6J8_9GAMM</name>
<dbReference type="OrthoDB" id="6192129at2"/>
<dbReference type="Gene3D" id="3.90.1680.10">
    <property type="entry name" value="SOS response associated peptidase-like"/>
    <property type="match status" value="1"/>
</dbReference>
<evidence type="ECO:0000256" key="1">
    <source>
        <dbReference type="ARBA" id="ARBA00008136"/>
    </source>
</evidence>
<dbReference type="GO" id="GO:0003697">
    <property type="term" value="F:single-stranded DNA binding"/>
    <property type="evidence" value="ECO:0007669"/>
    <property type="project" value="InterPro"/>
</dbReference>
<dbReference type="RefSeq" id="WP_160899232.1">
    <property type="nucleotide sequence ID" value="NZ_WMEX01000006.1"/>
</dbReference>
<evidence type="ECO:0000256" key="2">
    <source>
        <dbReference type="ARBA" id="ARBA00022670"/>
    </source>
</evidence>
<dbReference type="GO" id="GO:0106300">
    <property type="term" value="P:protein-DNA covalent cross-linking repair"/>
    <property type="evidence" value="ECO:0007669"/>
    <property type="project" value="InterPro"/>
</dbReference>
<dbReference type="AlphaFoldDB" id="A0A9X5B6J8"/>
<organism evidence="9 10">
    <name type="scientific">Vreelandella halophila</name>
    <dbReference type="NCBI Taxonomy" id="86177"/>
    <lineage>
        <taxon>Bacteria</taxon>
        <taxon>Pseudomonadati</taxon>
        <taxon>Pseudomonadota</taxon>
        <taxon>Gammaproteobacteria</taxon>
        <taxon>Oceanospirillales</taxon>
        <taxon>Halomonadaceae</taxon>
        <taxon>Vreelandella</taxon>
    </lineage>
</organism>
<accession>A0A9X5B6J8</accession>
<evidence type="ECO:0000256" key="5">
    <source>
        <dbReference type="ARBA" id="ARBA00023124"/>
    </source>
</evidence>
<dbReference type="GO" id="GO:0006508">
    <property type="term" value="P:proteolysis"/>
    <property type="evidence" value="ECO:0007669"/>
    <property type="project" value="UniProtKB-KW"/>
</dbReference>
<evidence type="ECO:0000313" key="10">
    <source>
        <dbReference type="Proteomes" id="UP000460751"/>
    </source>
</evidence>
<keyword evidence="4 8" id="KW-0378">Hydrolase</keyword>
<keyword evidence="7" id="KW-0456">Lyase</keyword>
<dbReference type="PANTHER" id="PTHR13604:SF0">
    <property type="entry name" value="ABASIC SITE PROCESSING PROTEIN HMCES"/>
    <property type="match status" value="1"/>
</dbReference>
<dbReference type="GO" id="GO:0008233">
    <property type="term" value="F:peptidase activity"/>
    <property type="evidence" value="ECO:0007669"/>
    <property type="project" value="UniProtKB-KW"/>
</dbReference>
<comment type="caution">
    <text evidence="9">The sequence shown here is derived from an EMBL/GenBank/DDBJ whole genome shotgun (WGS) entry which is preliminary data.</text>
</comment>
<gene>
    <name evidence="9" type="ORF">GLW01_12280</name>
</gene>
<dbReference type="InterPro" id="IPR036590">
    <property type="entry name" value="SRAP-like"/>
</dbReference>
<dbReference type="Pfam" id="PF02586">
    <property type="entry name" value="SRAP"/>
    <property type="match status" value="1"/>
</dbReference>
<dbReference type="SUPFAM" id="SSF143081">
    <property type="entry name" value="BB1717-like"/>
    <property type="match status" value="1"/>
</dbReference>
<evidence type="ECO:0000313" key="9">
    <source>
        <dbReference type="EMBL" id="MYL27569.1"/>
    </source>
</evidence>
<sequence>MCGRFDLHTPPPLISRQWFGNAINVEEGQARYNVPPGIDILMVREQDGGVRFDKAHWGYRPHWAGEDAPQPINAKAETVATSRFFRNAFQHQRCLVPANGWFEWSETAGGKQPHYITLLDAGPQDILFFAGIWETSRDGSLCTAILTETAAPDLAHIHSRQPVVLDPACRYEWLSGEITERHQIKSAAQRLDPQRVVSWPVTPAMNRPDFDGPEAIEPLGAQ</sequence>
<evidence type="ECO:0000256" key="7">
    <source>
        <dbReference type="ARBA" id="ARBA00023239"/>
    </source>
</evidence>
<protein>
    <recommendedName>
        <fullName evidence="8">Abasic site processing protein</fullName>
        <ecNumber evidence="8">3.4.-.-</ecNumber>
    </recommendedName>
</protein>
<dbReference type="GO" id="GO:0016829">
    <property type="term" value="F:lyase activity"/>
    <property type="evidence" value="ECO:0007669"/>
    <property type="project" value="UniProtKB-KW"/>
</dbReference>
<proteinExistence type="inferred from homology"/>
<keyword evidence="2 8" id="KW-0645">Protease</keyword>
<comment type="similarity">
    <text evidence="1 8">Belongs to the SOS response-associated peptidase family.</text>
</comment>
<dbReference type="PANTHER" id="PTHR13604">
    <property type="entry name" value="DC12-RELATED"/>
    <property type="match status" value="1"/>
</dbReference>
<keyword evidence="3" id="KW-0227">DNA damage</keyword>